<dbReference type="AlphaFoldDB" id="A0A8H6K0S7"/>
<protein>
    <submittedName>
        <fullName evidence="2">Uncharacterized protein</fullName>
    </submittedName>
</protein>
<evidence type="ECO:0000313" key="2">
    <source>
        <dbReference type="EMBL" id="KAF6822824.1"/>
    </source>
</evidence>
<comment type="caution">
    <text evidence="2">The sequence shown here is derived from an EMBL/GenBank/DDBJ whole genome shotgun (WGS) entry which is preliminary data.</text>
</comment>
<feature type="compositionally biased region" description="Polar residues" evidence="1">
    <location>
        <begin position="1"/>
        <end position="11"/>
    </location>
</feature>
<sequence length="116" mass="12229">MNVPLSASGTPPESAASPKTPIEAEQLVKVGAVDDATKQRQTAGSDEANCPIPASRPGHEAIYDGEDMHYSTLALQSTAEVGAWDEPLSLELPPSRPDDQRKRGQATQLAVIVPVV</sequence>
<feature type="region of interest" description="Disordered" evidence="1">
    <location>
        <begin position="37"/>
        <end position="57"/>
    </location>
</feature>
<dbReference type="Proteomes" id="UP000654918">
    <property type="component" value="Unassembled WGS sequence"/>
</dbReference>
<keyword evidence="3" id="KW-1185">Reference proteome</keyword>
<evidence type="ECO:0000313" key="3">
    <source>
        <dbReference type="Proteomes" id="UP000654918"/>
    </source>
</evidence>
<proteinExistence type="predicted"/>
<evidence type="ECO:0000256" key="1">
    <source>
        <dbReference type="SAM" id="MobiDB-lite"/>
    </source>
</evidence>
<organism evidence="2 3">
    <name type="scientific">Colletotrichum plurivorum</name>
    <dbReference type="NCBI Taxonomy" id="2175906"/>
    <lineage>
        <taxon>Eukaryota</taxon>
        <taxon>Fungi</taxon>
        <taxon>Dikarya</taxon>
        <taxon>Ascomycota</taxon>
        <taxon>Pezizomycotina</taxon>
        <taxon>Sordariomycetes</taxon>
        <taxon>Hypocreomycetidae</taxon>
        <taxon>Glomerellales</taxon>
        <taxon>Glomerellaceae</taxon>
        <taxon>Colletotrichum</taxon>
        <taxon>Colletotrichum orchidearum species complex</taxon>
    </lineage>
</organism>
<dbReference type="EMBL" id="WIGO01000227">
    <property type="protein sequence ID" value="KAF6822824.1"/>
    <property type="molecule type" value="Genomic_DNA"/>
</dbReference>
<gene>
    <name evidence="2" type="ORF">CPLU01_11791</name>
</gene>
<accession>A0A8H6K0S7</accession>
<reference evidence="2" key="1">
    <citation type="journal article" date="2020" name="Phytopathology">
        <title>Genome Sequence Resources of Colletotrichum truncatum, C. plurivorum, C. musicola, and C. sojae: Four Species Pathogenic to Soybean (Glycine max).</title>
        <authorList>
            <person name="Rogerio F."/>
            <person name="Boufleur T.R."/>
            <person name="Ciampi-Guillardi M."/>
            <person name="Sukno S.A."/>
            <person name="Thon M.R."/>
            <person name="Massola Junior N.S."/>
            <person name="Baroncelli R."/>
        </authorList>
    </citation>
    <scope>NUCLEOTIDE SEQUENCE</scope>
    <source>
        <strain evidence="2">LFN00145</strain>
    </source>
</reference>
<name>A0A8H6K0S7_9PEZI</name>
<feature type="region of interest" description="Disordered" evidence="1">
    <location>
        <begin position="1"/>
        <end position="23"/>
    </location>
</feature>